<evidence type="ECO:0000256" key="1">
    <source>
        <dbReference type="ARBA" id="ARBA00004651"/>
    </source>
</evidence>
<organism evidence="11 14">
    <name type="scientific">Neomoorella thermoacetica</name>
    <name type="common">Clostridium thermoaceticum</name>
    <dbReference type="NCBI Taxonomy" id="1525"/>
    <lineage>
        <taxon>Bacteria</taxon>
        <taxon>Bacillati</taxon>
        <taxon>Bacillota</taxon>
        <taxon>Clostridia</taxon>
        <taxon>Neomoorellales</taxon>
        <taxon>Neomoorellaceae</taxon>
        <taxon>Neomoorella</taxon>
    </lineage>
</organism>
<dbReference type="InterPro" id="IPR020846">
    <property type="entry name" value="MFS_dom"/>
</dbReference>
<proteinExistence type="inferred from homology"/>
<dbReference type="InterPro" id="IPR036259">
    <property type="entry name" value="MFS_trans_sf"/>
</dbReference>
<dbReference type="InterPro" id="IPR050189">
    <property type="entry name" value="MFS_Efflux_Transporters"/>
</dbReference>
<dbReference type="PROSITE" id="PS00216">
    <property type="entry name" value="SUGAR_TRANSPORT_1"/>
    <property type="match status" value="1"/>
</dbReference>
<evidence type="ECO:0000313" key="15">
    <source>
        <dbReference type="Proteomes" id="UP000322283"/>
    </source>
</evidence>
<feature type="transmembrane region" description="Helical" evidence="8">
    <location>
        <begin position="78"/>
        <end position="97"/>
    </location>
</feature>
<dbReference type="RefSeq" id="WP_081328429.1">
    <property type="nucleotide sequence ID" value="NZ_CP017019.1"/>
</dbReference>
<keyword evidence="6 8" id="KW-1133">Transmembrane helix</keyword>
<dbReference type="PATRIC" id="fig|1525.5.peg.123"/>
<keyword evidence="3" id="KW-0813">Transport</keyword>
<evidence type="ECO:0000313" key="13">
    <source>
        <dbReference type="Proteomes" id="UP000094598"/>
    </source>
</evidence>
<feature type="transmembrane region" description="Helical" evidence="8">
    <location>
        <begin position="371"/>
        <end position="392"/>
    </location>
</feature>
<evidence type="ECO:0000256" key="5">
    <source>
        <dbReference type="ARBA" id="ARBA00022692"/>
    </source>
</evidence>
<feature type="transmembrane region" description="Helical" evidence="8">
    <location>
        <begin position="250"/>
        <end position="270"/>
    </location>
</feature>
<sequence length="406" mass="42838">MKASMKLPFAILCTVPFIMVLGNSMLVPLLPLMRSSLNVTLVQVSLFITAFSLPAGIVIPFAGFLSDCYGRKTIMAPALIIYGAGGILAGLAAWLVASPYYLILGSRILQGIGAGGTYQLAMALASDIFQSNERTKALGLLEAANGLGKVVSPIAGAALGLLLWFAPFFVYGILAIPIGLAVWFLVREPEQGNKNKTDFHSYFHNLGQVLQEKGLSLMASILAGMIVLFILFGVLSYVSDLLEGRYGVTGIRIGLLIAIPVGTMALTSYLSGSYLQKTAGNFLKIVIIAGLVLEAAALVIMGFFANIYIFFLAMILMGFGTGVVLPAVNTLITSASARERGGITCLYGSARFFGVALGPPAFGLAMTLGKLPLFLGAAVLVGIIAFLTIAFIQTEKMLPPELLPGH</sequence>
<evidence type="ECO:0000313" key="10">
    <source>
        <dbReference type="EMBL" id="AOQ22615.1"/>
    </source>
</evidence>
<dbReference type="GO" id="GO:0022857">
    <property type="term" value="F:transmembrane transporter activity"/>
    <property type="evidence" value="ECO:0007669"/>
    <property type="project" value="InterPro"/>
</dbReference>
<feature type="transmembrane region" description="Helical" evidence="8">
    <location>
        <begin position="46"/>
        <end position="66"/>
    </location>
</feature>
<dbReference type="EMBL" id="VCDX01000004">
    <property type="protein sequence ID" value="TYL13140.1"/>
    <property type="molecule type" value="Genomic_DNA"/>
</dbReference>
<dbReference type="AlphaFoldDB" id="A0A1D7X6V8"/>
<feature type="transmembrane region" description="Helical" evidence="8">
    <location>
        <begin position="215"/>
        <end position="238"/>
    </location>
</feature>
<evidence type="ECO:0000256" key="6">
    <source>
        <dbReference type="ARBA" id="ARBA00022989"/>
    </source>
</evidence>
<dbReference type="GO" id="GO:0005886">
    <property type="term" value="C:plasma membrane"/>
    <property type="evidence" value="ECO:0007669"/>
    <property type="project" value="UniProtKB-SubCell"/>
</dbReference>
<evidence type="ECO:0000313" key="14">
    <source>
        <dbReference type="Proteomes" id="UP000182743"/>
    </source>
</evidence>
<dbReference type="InterPro" id="IPR011701">
    <property type="entry name" value="MFS"/>
</dbReference>
<evidence type="ECO:0000256" key="4">
    <source>
        <dbReference type="ARBA" id="ARBA00022475"/>
    </source>
</evidence>
<evidence type="ECO:0000259" key="9">
    <source>
        <dbReference type="PROSITE" id="PS50850"/>
    </source>
</evidence>
<comment type="similarity">
    <text evidence="2">Belongs to the major facilitator superfamily. TCR/Tet family.</text>
</comment>
<evidence type="ECO:0000256" key="7">
    <source>
        <dbReference type="ARBA" id="ARBA00023136"/>
    </source>
</evidence>
<dbReference type="SUPFAM" id="SSF103473">
    <property type="entry name" value="MFS general substrate transporter"/>
    <property type="match status" value="1"/>
</dbReference>
<feature type="transmembrane region" description="Helical" evidence="8">
    <location>
        <begin position="307"/>
        <end position="332"/>
    </location>
</feature>
<protein>
    <submittedName>
        <fullName evidence="11">Bacillibactin exporter</fullName>
    </submittedName>
</protein>
<keyword evidence="7 8" id="KW-0472">Membrane</keyword>
<dbReference type="EMBL" id="CP017019">
    <property type="protein sequence ID" value="AOQ22615.1"/>
    <property type="molecule type" value="Genomic_DNA"/>
</dbReference>
<keyword evidence="15" id="KW-1185">Reference proteome</keyword>
<feature type="transmembrane region" description="Helical" evidence="8">
    <location>
        <begin position="161"/>
        <end position="186"/>
    </location>
</feature>
<comment type="subcellular location">
    <subcellularLocation>
        <location evidence="1">Cell membrane</location>
        <topology evidence="1">Multi-pass membrane protein</topology>
    </subcellularLocation>
</comment>
<dbReference type="PROSITE" id="PS50850">
    <property type="entry name" value="MFS"/>
    <property type="match status" value="1"/>
</dbReference>
<feature type="domain" description="Major facilitator superfamily (MFS) profile" evidence="9">
    <location>
        <begin position="8"/>
        <end position="396"/>
    </location>
</feature>
<dbReference type="Gene3D" id="1.20.1250.20">
    <property type="entry name" value="MFS general substrate transporter like domains"/>
    <property type="match status" value="1"/>
</dbReference>
<reference evidence="11 14" key="1">
    <citation type="submission" date="2016-08" db="EMBL/GenBank/DDBJ databases">
        <title>Genome-based comparison of Moorella thermoacetic strains.</title>
        <authorList>
            <person name="Poehlein A."/>
            <person name="Bengelsdorf F.R."/>
            <person name="Esser C."/>
            <person name="Duerre P."/>
            <person name="Daniel R."/>
        </authorList>
    </citation>
    <scope>NUCLEOTIDE SEQUENCE [LARGE SCALE GENOMIC DNA]</scope>
    <source>
        <strain evidence="11 14">DSM 11768</strain>
    </source>
</reference>
<reference evidence="12 15" key="3">
    <citation type="submission" date="2019-05" db="EMBL/GenBank/DDBJ databases">
        <title>Genome sequence of Moorella thermoacetica ATCC 33924.</title>
        <authorList>
            <person name="Poehlein A."/>
            <person name="Bengelsdorf F.R."/>
            <person name="Duerre P."/>
            <person name="Daniel R."/>
        </authorList>
    </citation>
    <scope>NUCLEOTIDE SEQUENCE [LARGE SCALE GENOMIC DNA]</scope>
    <source>
        <strain evidence="12 15">ATCC 33924</strain>
    </source>
</reference>
<evidence type="ECO:0000256" key="8">
    <source>
        <dbReference type="SAM" id="Phobius"/>
    </source>
</evidence>
<dbReference type="EMBL" id="MIHH01000001">
    <property type="protein sequence ID" value="OIQ10301.1"/>
    <property type="molecule type" value="Genomic_DNA"/>
</dbReference>
<reference evidence="10 13" key="2">
    <citation type="submission" date="2016-08" db="EMBL/GenBank/DDBJ databases">
        <title>Moorella thermoacetica DSM 103132.</title>
        <authorList>
            <person name="Jendresen C.B."/>
            <person name="Redl S.M."/>
            <person name="Jensen T.O."/>
            <person name="Nielsen A.T."/>
        </authorList>
    </citation>
    <scope>NUCLEOTIDE SEQUENCE [LARGE SCALE GENOMIC DNA]</scope>
    <source>
        <strain evidence="10 13">DSM 103132</strain>
    </source>
</reference>
<keyword evidence="4" id="KW-1003">Cell membrane</keyword>
<evidence type="ECO:0000313" key="12">
    <source>
        <dbReference type="EMBL" id="TYL13140.1"/>
    </source>
</evidence>
<dbReference type="Proteomes" id="UP000094598">
    <property type="component" value="Chromosome"/>
</dbReference>
<accession>A0A1D7X6V8</accession>
<dbReference type="Proteomes" id="UP000322283">
    <property type="component" value="Unassembled WGS sequence"/>
</dbReference>
<name>A0A1D7X6V8_NEOTH</name>
<evidence type="ECO:0000313" key="11">
    <source>
        <dbReference type="EMBL" id="OIQ10301.1"/>
    </source>
</evidence>
<dbReference type="PRINTS" id="PR01035">
    <property type="entry name" value="TCRTETA"/>
</dbReference>
<dbReference type="InterPro" id="IPR005829">
    <property type="entry name" value="Sugar_transporter_CS"/>
</dbReference>
<gene>
    <name evidence="11" type="primary">ymfD</name>
    <name evidence="10" type="ORF">Maut_00122</name>
    <name evidence="11" type="ORF">MOOR_03830</name>
    <name evidence="12" type="ORF">MTAT_14700</name>
</gene>
<evidence type="ECO:0000256" key="2">
    <source>
        <dbReference type="ARBA" id="ARBA00007520"/>
    </source>
</evidence>
<dbReference type="PANTHER" id="PTHR43124">
    <property type="entry name" value="PURINE EFFLUX PUMP PBUE"/>
    <property type="match status" value="1"/>
</dbReference>
<dbReference type="CDD" id="cd17474">
    <property type="entry name" value="MFS_YfmO_like"/>
    <property type="match status" value="1"/>
</dbReference>
<dbReference type="InterPro" id="IPR001958">
    <property type="entry name" value="Tet-R_TetA/multi-R_MdtG-like"/>
</dbReference>
<dbReference type="Pfam" id="PF07690">
    <property type="entry name" value="MFS_1"/>
    <property type="match status" value="1"/>
</dbReference>
<dbReference type="Proteomes" id="UP000182743">
    <property type="component" value="Unassembled WGS sequence"/>
</dbReference>
<feature type="transmembrane region" description="Helical" evidence="8">
    <location>
        <begin position="282"/>
        <end position="301"/>
    </location>
</feature>
<keyword evidence="5 8" id="KW-0812">Transmembrane</keyword>
<dbReference type="PANTHER" id="PTHR43124:SF3">
    <property type="entry name" value="CHLORAMPHENICOL EFFLUX PUMP RV0191"/>
    <property type="match status" value="1"/>
</dbReference>
<evidence type="ECO:0000256" key="3">
    <source>
        <dbReference type="ARBA" id="ARBA00022448"/>
    </source>
</evidence>